<evidence type="ECO:0000313" key="3">
    <source>
        <dbReference type="Proteomes" id="UP001239680"/>
    </source>
</evidence>
<dbReference type="EMBL" id="JAVDBT010000014">
    <property type="protein sequence ID" value="MDQ2067566.1"/>
    <property type="molecule type" value="Genomic_DNA"/>
</dbReference>
<evidence type="ECO:0000313" key="2">
    <source>
        <dbReference type="EMBL" id="MDQ2067566.1"/>
    </source>
</evidence>
<evidence type="ECO:0000256" key="1">
    <source>
        <dbReference type="SAM" id="SignalP"/>
    </source>
</evidence>
<keyword evidence="1" id="KW-0732">Signal</keyword>
<feature type="signal peptide" evidence="1">
    <location>
        <begin position="1"/>
        <end position="20"/>
    </location>
</feature>
<accession>A0ABU0W0Q0</accession>
<sequence length="115" mass="11838">MFASVYAIALMAGSASFASAKSASDFVPTFAQYQVGDCLAAPVAQMPLAGCGTEAIENTKKKAVKQANKAKKPAKQANRAKKAVKLGSLDAPAEAWDGIIRPEVARGAAAKKGKL</sequence>
<dbReference type="RefSeq" id="WP_306681269.1">
    <property type="nucleotide sequence ID" value="NZ_JAVDBT010000014.1"/>
</dbReference>
<comment type="caution">
    <text evidence="2">The sequence shown here is derived from an EMBL/GenBank/DDBJ whole genome shotgun (WGS) entry which is preliminary data.</text>
</comment>
<feature type="chain" id="PRO_5045330948" evidence="1">
    <location>
        <begin position="21"/>
        <end position="115"/>
    </location>
</feature>
<reference evidence="2 3" key="1">
    <citation type="submission" date="2023-08" db="EMBL/GenBank/DDBJ databases">
        <title>Characterization of two Paracoccaceae strains isolated from Phycosphere and proposal of Xinfangfangia lacusdiani sp. nov.</title>
        <authorList>
            <person name="Deng Y."/>
            <person name="Zhang Y.Q."/>
        </authorList>
    </citation>
    <scope>NUCLEOTIDE SEQUENCE [LARGE SCALE GENOMIC DNA]</scope>
    <source>
        <strain evidence="2 3">CPCC 101601</strain>
    </source>
</reference>
<name>A0ABU0W0Q0_9RHOB</name>
<gene>
    <name evidence="2" type="ORF">Q9295_14400</name>
</gene>
<dbReference type="Proteomes" id="UP001239680">
    <property type="component" value="Unassembled WGS sequence"/>
</dbReference>
<organism evidence="2 3">
    <name type="scientific">Pseudogemmobacter lacusdianii</name>
    <dbReference type="NCBI Taxonomy" id="3069608"/>
    <lineage>
        <taxon>Bacteria</taxon>
        <taxon>Pseudomonadati</taxon>
        <taxon>Pseudomonadota</taxon>
        <taxon>Alphaproteobacteria</taxon>
        <taxon>Rhodobacterales</taxon>
        <taxon>Paracoccaceae</taxon>
        <taxon>Pseudogemmobacter</taxon>
    </lineage>
</organism>
<proteinExistence type="predicted"/>
<keyword evidence="3" id="KW-1185">Reference proteome</keyword>
<protein>
    <submittedName>
        <fullName evidence="2">Uncharacterized protein</fullName>
    </submittedName>
</protein>